<sequence length="100" mass="11697">MSFLVLYEEGKKRDKSSPLKAERRWCHLDHWILIFKKRGTHGSPNRKKKGKKRALSWIRYAEAFPSISPAHQKASRWGYLSFAVVSEGELEFGSDFKDWA</sequence>
<organism evidence="1 2">
    <name type="scientific">Corchorus olitorius</name>
    <dbReference type="NCBI Taxonomy" id="93759"/>
    <lineage>
        <taxon>Eukaryota</taxon>
        <taxon>Viridiplantae</taxon>
        <taxon>Streptophyta</taxon>
        <taxon>Embryophyta</taxon>
        <taxon>Tracheophyta</taxon>
        <taxon>Spermatophyta</taxon>
        <taxon>Magnoliopsida</taxon>
        <taxon>eudicotyledons</taxon>
        <taxon>Gunneridae</taxon>
        <taxon>Pentapetalae</taxon>
        <taxon>rosids</taxon>
        <taxon>malvids</taxon>
        <taxon>Malvales</taxon>
        <taxon>Malvaceae</taxon>
        <taxon>Grewioideae</taxon>
        <taxon>Apeibeae</taxon>
        <taxon>Corchorus</taxon>
    </lineage>
</organism>
<dbReference type="Proteomes" id="UP000187203">
    <property type="component" value="Unassembled WGS sequence"/>
</dbReference>
<dbReference type="EMBL" id="AWUE01012873">
    <property type="protein sequence ID" value="OMP08143.1"/>
    <property type="molecule type" value="Genomic_DNA"/>
</dbReference>
<evidence type="ECO:0000313" key="1">
    <source>
        <dbReference type="EMBL" id="OMP08143.1"/>
    </source>
</evidence>
<keyword evidence="2" id="KW-1185">Reference proteome</keyword>
<proteinExistence type="predicted"/>
<reference evidence="2" key="1">
    <citation type="submission" date="2013-09" db="EMBL/GenBank/DDBJ databases">
        <title>Corchorus olitorius genome sequencing.</title>
        <authorList>
            <person name="Alam M."/>
            <person name="Haque M.S."/>
            <person name="Islam M.S."/>
            <person name="Emdad E.M."/>
            <person name="Islam M.M."/>
            <person name="Ahmed B."/>
            <person name="Halim A."/>
            <person name="Hossen Q.M.M."/>
            <person name="Hossain M.Z."/>
            <person name="Ahmed R."/>
            <person name="Khan M.M."/>
            <person name="Islam R."/>
            <person name="Rashid M.M."/>
            <person name="Khan S.A."/>
            <person name="Rahman M.S."/>
            <person name="Alam M."/>
            <person name="Yahiya A.S."/>
            <person name="Khan M.S."/>
            <person name="Azam M.S."/>
            <person name="Haque T."/>
            <person name="Lashkar M.Z.H."/>
            <person name="Akhand A.I."/>
            <person name="Morshed G."/>
            <person name="Roy S."/>
            <person name="Uddin K.S."/>
            <person name="Rabeya T."/>
            <person name="Hossain A.S."/>
            <person name="Chowdhury A."/>
            <person name="Snigdha A.R."/>
            <person name="Mortoza M.S."/>
            <person name="Matin S.A."/>
            <person name="Hoque S.M.E."/>
            <person name="Islam M.K."/>
            <person name="Roy D.K."/>
            <person name="Haider R."/>
            <person name="Moosa M.M."/>
            <person name="Elias S.M."/>
            <person name="Hasan A.M."/>
            <person name="Jahan S."/>
            <person name="Shafiuddin M."/>
            <person name="Mahmood N."/>
            <person name="Shommy N.S."/>
        </authorList>
    </citation>
    <scope>NUCLEOTIDE SEQUENCE [LARGE SCALE GENOMIC DNA]</scope>
    <source>
        <strain evidence="2">cv. O-4</strain>
    </source>
</reference>
<protein>
    <submittedName>
        <fullName evidence="1">Rrp5p</fullName>
    </submittedName>
</protein>
<gene>
    <name evidence="1" type="ORF">COLO4_06744</name>
</gene>
<dbReference type="AlphaFoldDB" id="A0A1R3KM30"/>
<name>A0A1R3KM30_9ROSI</name>
<comment type="caution">
    <text evidence="1">The sequence shown here is derived from an EMBL/GenBank/DDBJ whole genome shotgun (WGS) entry which is preliminary data.</text>
</comment>
<evidence type="ECO:0000313" key="2">
    <source>
        <dbReference type="Proteomes" id="UP000187203"/>
    </source>
</evidence>
<accession>A0A1R3KM30</accession>